<name>A0A1Q9DWS8_SYMMI</name>
<evidence type="ECO:0000313" key="2">
    <source>
        <dbReference type="EMBL" id="OLP99598.1"/>
    </source>
</evidence>
<feature type="region of interest" description="Disordered" evidence="1">
    <location>
        <begin position="390"/>
        <end position="412"/>
    </location>
</feature>
<evidence type="ECO:0000256" key="1">
    <source>
        <dbReference type="SAM" id="MobiDB-lite"/>
    </source>
</evidence>
<reference evidence="2 3" key="1">
    <citation type="submission" date="2016-02" db="EMBL/GenBank/DDBJ databases">
        <title>Genome analysis of coral dinoflagellate symbionts highlights evolutionary adaptations to a symbiotic lifestyle.</title>
        <authorList>
            <person name="Aranda M."/>
            <person name="Li Y."/>
            <person name="Liew Y.J."/>
            <person name="Baumgarten S."/>
            <person name="Simakov O."/>
            <person name="Wilson M."/>
            <person name="Piel J."/>
            <person name="Ashoor H."/>
            <person name="Bougouffa S."/>
            <person name="Bajic V.B."/>
            <person name="Ryu T."/>
            <person name="Ravasi T."/>
            <person name="Bayer T."/>
            <person name="Micklem G."/>
            <person name="Kim H."/>
            <person name="Bhak J."/>
            <person name="Lajeunesse T.C."/>
            <person name="Voolstra C.R."/>
        </authorList>
    </citation>
    <scope>NUCLEOTIDE SEQUENCE [LARGE SCALE GENOMIC DNA]</scope>
    <source>
        <strain evidence="2 3">CCMP2467</strain>
    </source>
</reference>
<comment type="caution">
    <text evidence="2">The sequence shown here is derived from an EMBL/GenBank/DDBJ whole genome shotgun (WGS) entry which is preliminary data.</text>
</comment>
<dbReference type="AlphaFoldDB" id="A0A1Q9DWS8"/>
<gene>
    <name evidence="2" type="ORF">AK812_SmicGene17829</name>
</gene>
<dbReference type="OrthoDB" id="407968at2759"/>
<proteinExistence type="predicted"/>
<organism evidence="2 3">
    <name type="scientific">Symbiodinium microadriaticum</name>
    <name type="common">Dinoflagellate</name>
    <name type="synonym">Zooxanthella microadriatica</name>
    <dbReference type="NCBI Taxonomy" id="2951"/>
    <lineage>
        <taxon>Eukaryota</taxon>
        <taxon>Sar</taxon>
        <taxon>Alveolata</taxon>
        <taxon>Dinophyceae</taxon>
        <taxon>Suessiales</taxon>
        <taxon>Symbiodiniaceae</taxon>
        <taxon>Symbiodinium</taxon>
    </lineage>
</organism>
<keyword evidence="3" id="KW-1185">Reference proteome</keyword>
<sequence>MRLTILTSITSDIAMPPDVQACHYEFGSSVVSYLTGLGIAEAYKPGEALFAKDWLPPSEPFCLSAHVCSTVVVAVKRVMPNIDWDAKSYPGSYQPVQLDSSKYTLPCSCIDWWSKRSCLCCACFPLAHCINGRCNPCLAQTVDALDPEIYKKTLQIKTFCPEEMRGVWWLEDNLAHETLVIFNDAKWLQSEDNPAIWEFFHDLPQTWFRDPTLFGYILGIAAAWKINDSKWTEQWQSFVPIVFNFDKGKAYLKNFEWIFRINEDEWQKAAFKVLPDGTVTDEVGYMYRWRRVMRGDGSLTSAWADMEAMMKRPYRNFFDPWCPCWPLCIPVADRNIEMGKSGGIQVGIFRPEERTATFSGCCCLPPCPCPCMCPLFAKVDGQWAEQFGSASATSSAPAQQEMGEGYQPIAQN</sequence>
<dbReference type="EMBL" id="LSRX01000355">
    <property type="protein sequence ID" value="OLP99598.1"/>
    <property type="molecule type" value="Genomic_DNA"/>
</dbReference>
<accession>A0A1Q9DWS8</accession>
<dbReference type="Proteomes" id="UP000186817">
    <property type="component" value="Unassembled WGS sequence"/>
</dbReference>
<evidence type="ECO:0000313" key="3">
    <source>
        <dbReference type="Proteomes" id="UP000186817"/>
    </source>
</evidence>
<protein>
    <submittedName>
        <fullName evidence="2">Uncharacterized protein</fullName>
    </submittedName>
</protein>